<accession>A0A166RFD9</accession>
<evidence type="ECO:0000256" key="7">
    <source>
        <dbReference type="ARBA" id="ARBA00023163"/>
    </source>
</evidence>
<dbReference type="CDD" id="cd06529">
    <property type="entry name" value="S24_LexA-like"/>
    <property type="match status" value="1"/>
</dbReference>
<dbReference type="PATRIC" id="fig|1538.10.peg.1584"/>
<dbReference type="RefSeq" id="WP_063554646.1">
    <property type="nucleotide sequence ID" value="NZ_LITT01000010.1"/>
</dbReference>
<evidence type="ECO:0000256" key="3">
    <source>
        <dbReference type="ARBA" id="ARBA00022763"/>
    </source>
</evidence>
<dbReference type="InterPro" id="IPR006199">
    <property type="entry name" value="LexA_DNA-bd_dom"/>
</dbReference>
<protein>
    <submittedName>
        <fullName evidence="12">LexA repressor</fullName>
        <ecNumber evidence="12">3.4.21.88</ecNumber>
    </submittedName>
</protein>
<sequence length="202" mass="22666">MLNRKGSNQLKIYNFIKLYIKQKGYSPSIREICKAVGLSSTSSVQRDLKILENATLIKKDPAKPRTIRITKNSLDKKLLINVPIMNNIVIGNSIFSSNNIIGTFPLPISYTKNKNQLFIIKSHGESMINIGVLTGDMVILEKTNYVESGEIAAVILKNKVILERLFKSKNYIKLQPENATMKSIIVSNCTIVGKLVGVYRCY</sequence>
<evidence type="ECO:0000259" key="11">
    <source>
        <dbReference type="Pfam" id="PF01726"/>
    </source>
</evidence>
<reference evidence="12 13" key="1">
    <citation type="journal article" date="2015" name="Biotechnol. Bioeng.">
        <title>Genome sequence and phenotypic characterization of Caulobacter segnis.</title>
        <authorList>
            <person name="Patel S."/>
            <person name="Fletcher B."/>
            <person name="Scott D.C."/>
            <person name="Ely B."/>
        </authorList>
    </citation>
    <scope>NUCLEOTIDE SEQUENCE [LARGE SCALE GENOMIC DNA]</scope>
    <source>
        <strain evidence="12 13">ERI-2</strain>
    </source>
</reference>
<dbReference type="EC" id="3.4.21.88" evidence="12"/>
<evidence type="ECO:0000256" key="2">
    <source>
        <dbReference type="ARBA" id="ARBA00022705"/>
    </source>
</evidence>
<feature type="domain" description="Peptidase S24/S26A/S26B/S26C" evidence="10">
    <location>
        <begin position="83"/>
        <end position="196"/>
    </location>
</feature>
<dbReference type="InterPro" id="IPR050077">
    <property type="entry name" value="LexA_repressor"/>
</dbReference>
<keyword evidence="3" id="KW-0227">DNA damage</keyword>
<evidence type="ECO:0000256" key="8">
    <source>
        <dbReference type="ARBA" id="ARBA00023204"/>
    </source>
</evidence>
<dbReference type="SUPFAM" id="SSF46785">
    <property type="entry name" value="Winged helix' DNA-binding domain"/>
    <property type="match status" value="1"/>
</dbReference>
<dbReference type="GO" id="GO:0003677">
    <property type="term" value="F:DNA binding"/>
    <property type="evidence" value="ECO:0007669"/>
    <property type="project" value="UniProtKB-KW"/>
</dbReference>
<dbReference type="InterPro" id="IPR006200">
    <property type="entry name" value="LexA"/>
</dbReference>
<evidence type="ECO:0000259" key="10">
    <source>
        <dbReference type="Pfam" id="PF00717"/>
    </source>
</evidence>
<dbReference type="EMBL" id="LITT01000010">
    <property type="protein sequence ID" value="OAA90770.1"/>
    <property type="molecule type" value="Genomic_DNA"/>
</dbReference>
<organism evidence="12 13">
    <name type="scientific">Clostridium ljungdahlii</name>
    <dbReference type="NCBI Taxonomy" id="1538"/>
    <lineage>
        <taxon>Bacteria</taxon>
        <taxon>Bacillati</taxon>
        <taxon>Bacillota</taxon>
        <taxon>Clostridia</taxon>
        <taxon>Eubacteriales</taxon>
        <taxon>Clostridiaceae</taxon>
        <taxon>Clostridium</taxon>
    </lineage>
</organism>
<gene>
    <name evidence="12" type="primary">lexA_1</name>
    <name evidence="12" type="ORF">WY13_01074</name>
</gene>
<dbReference type="SUPFAM" id="SSF51306">
    <property type="entry name" value="LexA/Signal peptidase"/>
    <property type="match status" value="1"/>
</dbReference>
<keyword evidence="7" id="KW-0804">Transcription</keyword>
<dbReference type="NCBIfam" id="TIGR00498">
    <property type="entry name" value="lexA"/>
    <property type="match status" value="1"/>
</dbReference>
<dbReference type="InterPro" id="IPR036388">
    <property type="entry name" value="WH-like_DNA-bd_sf"/>
</dbReference>
<keyword evidence="4 12" id="KW-0378">Hydrolase</keyword>
<evidence type="ECO:0000256" key="4">
    <source>
        <dbReference type="ARBA" id="ARBA00022801"/>
    </source>
</evidence>
<evidence type="ECO:0000313" key="13">
    <source>
        <dbReference type="Proteomes" id="UP000077407"/>
    </source>
</evidence>
<evidence type="ECO:0000256" key="1">
    <source>
        <dbReference type="ARBA" id="ARBA00022491"/>
    </source>
</evidence>
<dbReference type="InterPro" id="IPR036390">
    <property type="entry name" value="WH_DNA-bd_sf"/>
</dbReference>
<dbReference type="InterPro" id="IPR015927">
    <property type="entry name" value="Peptidase_S24_S26A/B/C"/>
</dbReference>
<keyword evidence="5" id="KW-0805">Transcription regulation</keyword>
<dbReference type="Pfam" id="PF01726">
    <property type="entry name" value="LexA_DNA_bind"/>
    <property type="match status" value="1"/>
</dbReference>
<dbReference type="GO" id="GO:0006260">
    <property type="term" value="P:DNA replication"/>
    <property type="evidence" value="ECO:0007669"/>
    <property type="project" value="UniProtKB-KW"/>
</dbReference>
<evidence type="ECO:0000256" key="5">
    <source>
        <dbReference type="ARBA" id="ARBA00023015"/>
    </source>
</evidence>
<evidence type="ECO:0000256" key="6">
    <source>
        <dbReference type="ARBA" id="ARBA00023125"/>
    </source>
</evidence>
<dbReference type="AlphaFoldDB" id="A0A166RFD9"/>
<keyword evidence="8" id="KW-0234">DNA repair</keyword>
<name>A0A166RFD9_9CLOT</name>
<comment type="caution">
    <text evidence="12">The sequence shown here is derived from an EMBL/GenBank/DDBJ whole genome shotgun (WGS) entry which is preliminary data.</text>
</comment>
<dbReference type="PANTHER" id="PTHR33516">
    <property type="entry name" value="LEXA REPRESSOR"/>
    <property type="match status" value="1"/>
</dbReference>
<feature type="domain" description="LexA repressor DNA-binding" evidence="11">
    <location>
        <begin position="8"/>
        <end position="66"/>
    </location>
</feature>
<dbReference type="GO" id="GO:0006281">
    <property type="term" value="P:DNA repair"/>
    <property type="evidence" value="ECO:0007669"/>
    <property type="project" value="UniProtKB-KW"/>
</dbReference>
<evidence type="ECO:0000256" key="9">
    <source>
        <dbReference type="ARBA" id="ARBA00023236"/>
    </source>
</evidence>
<keyword evidence="1" id="KW-0678">Repressor</keyword>
<dbReference type="OrthoDB" id="1956263at2"/>
<evidence type="ECO:0000313" key="12">
    <source>
        <dbReference type="EMBL" id="OAA90770.1"/>
    </source>
</evidence>
<dbReference type="GO" id="GO:0009432">
    <property type="term" value="P:SOS response"/>
    <property type="evidence" value="ECO:0007669"/>
    <property type="project" value="UniProtKB-KW"/>
</dbReference>
<dbReference type="GO" id="GO:0004252">
    <property type="term" value="F:serine-type endopeptidase activity"/>
    <property type="evidence" value="ECO:0007669"/>
    <property type="project" value="UniProtKB-EC"/>
</dbReference>
<dbReference type="InterPro" id="IPR039418">
    <property type="entry name" value="LexA-like"/>
</dbReference>
<keyword evidence="6" id="KW-0238">DNA-binding</keyword>
<dbReference type="Pfam" id="PF00717">
    <property type="entry name" value="Peptidase_S24"/>
    <property type="match status" value="1"/>
</dbReference>
<dbReference type="GO" id="GO:0006508">
    <property type="term" value="P:proteolysis"/>
    <property type="evidence" value="ECO:0007669"/>
    <property type="project" value="InterPro"/>
</dbReference>
<dbReference type="Gene3D" id="1.10.10.10">
    <property type="entry name" value="Winged helix-like DNA-binding domain superfamily/Winged helix DNA-binding domain"/>
    <property type="match status" value="1"/>
</dbReference>
<dbReference type="InterPro" id="IPR036286">
    <property type="entry name" value="LexA/Signal_pep-like_sf"/>
</dbReference>
<proteinExistence type="predicted"/>
<dbReference type="PANTHER" id="PTHR33516:SF2">
    <property type="entry name" value="LEXA REPRESSOR-RELATED"/>
    <property type="match status" value="1"/>
</dbReference>
<keyword evidence="2" id="KW-0235">DNA replication</keyword>
<dbReference type="Proteomes" id="UP000077407">
    <property type="component" value="Unassembled WGS sequence"/>
</dbReference>
<keyword evidence="9" id="KW-0742">SOS response</keyword>
<dbReference type="GO" id="GO:0045892">
    <property type="term" value="P:negative regulation of DNA-templated transcription"/>
    <property type="evidence" value="ECO:0007669"/>
    <property type="project" value="InterPro"/>
</dbReference>
<dbReference type="Gene3D" id="2.10.109.10">
    <property type="entry name" value="Umud Fragment, subunit A"/>
    <property type="match status" value="1"/>
</dbReference>